<evidence type="ECO:0000256" key="3">
    <source>
        <dbReference type="ARBA" id="ARBA00022750"/>
    </source>
</evidence>
<keyword evidence="3" id="KW-0064">Aspartyl protease</keyword>
<evidence type="ECO:0000256" key="2">
    <source>
        <dbReference type="ARBA" id="ARBA00022670"/>
    </source>
</evidence>
<evidence type="ECO:0000313" key="6">
    <source>
        <dbReference type="EMBL" id="MCC0094102.1"/>
    </source>
</evidence>
<protein>
    <submittedName>
        <fullName evidence="6">Hydrogenase maturation protease</fullName>
    </submittedName>
</protein>
<dbReference type="InterPro" id="IPR000671">
    <property type="entry name" value="Peptidase_A31"/>
</dbReference>
<dbReference type="PANTHER" id="PTHR30302:SF1">
    <property type="entry name" value="HYDROGENASE 2 MATURATION PROTEASE"/>
    <property type="match status" value="1"/>
</dbReference>
<feature type="region of interest" description="Disordered" evidence="5">
    <location>
        <begin position="158"/>
        <end position="178"/>
    </location>
</feature>
<proteinExistence type="inferred from homology"/>
<evidence type="ECO:0000256" key="1">
    <source>
        <dbReference type="ARBA" id="ARBA00006814"/>
    </source>
</evidence>
<evidence type="ECO:0000313" key="7">
    <source>
        <dbReference type="Proteomes" id="UP001520654"/>
    </source>
</evidence>
<dbReference type="NCBIfam" id="TIGR00072">
    <property type="entry name" value="hydrog_prot"/>
    <property type="match status" value="1"/>
</dbReference>
<gene>
    <name evidence="6" type="ORF">K7B10_04715</name>
</gene>
<feature type="compositionally biased region" description="Basic and acidic residues" evidence="5">
    <location>
        <begin position="158"/>
        <end position="170"/>
    </location>
</feature>
<dbReference type="Gene3D" id="3.40.50.1450">
    <property type="entry name" value="HybD-like"/>
    <property type="match status" value="1"/>
</dbReference>
<keyword evidence="4" id="KW-0378">Hydrolase</keyword>
<dbReference type="InterPro" id="IPR023430">
    <property type="entry name" value="Pept_HybD-like_dom_sf"/>
</dbReference>
<dbReference type="PANTHER" id="PTHR30302">
    <property type="entry name" value="HYDROGENASE 1 MATURATION PROTEASE"/>
    <property type="match status" value="1"/>
</dbReference>
<keyword evidence="7" id="KW-1185">Reference proteome</keyword>
<dbReference type="GO" id="GO:0008233">
    <property type="term" value="F:peptidase activity"/>
    <property type="evidence" value="ECO:0007669"/>
    <property type="project" value="UniProtKB-KW"/>
</dbReference>
<accession>A0ABS8E0K4</accession>
<comment type="similarity">
    <text evidence="1">Belongs to the peptidase A31 family.</text>
</comment>
<evidence type="ECO:0000256" key="5">
    <source>
        <dbReference type="SAM" id="MobiDB-lite"/>
    </source>
</evidence>
<keyword evidence="2 6" id="KW-0645">Protease</keyword>
<reference evidence="6 7" key="1">
    <citation type="submission" date="2021-08" db="EMBL/GenBank/DDBJ databases">
        <title>Genomic Architecture of Streptomyces flavotricini NGL1 and Streptomyces erythrochromogenes HMS4 With Differential Plant Beneficial attributes and laccase production capabilities.</title>
        <authorList>
            <person name="Salwan R."/>
            <person name="Kaur R."/>
            <person name="Sharma V."/>
        </authorList>
    </citation>
    <scope>NUCLEOTIDE SEQUENCE [LARGE SCALE GENOMIC DNA]</scope>
    <source>
        <strain evidence="6 7">NGL1</strain>
    </source>
</reference>
<comment type="caution">
    <text evidence="6">The sequence shown here is derived from an EMBL/GenBank/DDBJ whole genome shotgun (WGS) entry which is preliminary data.</text>
</comment>
<dbReference type="CDD" id="cd00518">
    <property type="entry name" value="H2MP"/>
    <property type="match status" value="1"/>
</dbReference>
<evidence type="ECO:0000256" key="4">
    <source>
        <dbReference type="ARBA" id="ARBA00022801"/>
    </source>
</evidence>
<dbReference type="Proteomes" id="UP001520654">
    <property type="component" value="Unassembled WGS sequence"/>
</dbReference>
<dbReference type="GO" id="GO:0006508">
    <property type="term" value="P:proteolysis"/>
    <property type="evidence" value="ECO:0007669"/>
    <property type="project" value="UniProtKB-KW"/>
</dbReference>
<name>A0ABS8E0K4_9ACTN</name>
<sequence>MKPLAGTAVIGIGNEFRRDDGAGWATISLLCAREALRPLPAGTELARCDGDPGRLISLWEGKALTLVVDACFPPSAQPGRTHRWWASPGELPHPAAAGRQSTHGLGLAEALCLADRLGRGPGRLIVYAVEGADRSLGTGLTPEVAAALPSLARRIEEDVRRHGERTRRTGFEPGSPQV</sequence>
<dbReference type="SUPFAM" id="SSF53163">
    <property type="entry name" value="HybD-like"/>
    <property type="match status" value="1"/>
</dbReference>
<organism evidence="6 7">
    <name type="scientific">Streptomyces flavotricini</name>
    <dbReference type="NCBI Taxonomy" id="66888"/>
    <lineage>
        <taxon>Bacteria</taxon>
        <taxon>Bacillati</taxon>
        <taxon>Actinomycetota</taxon>
        <taxon>Actinomycetes</taxon>
        <taxon>Kitasatosporales</taxon>
        <taxon>Streptomycetaceae</taxon>
        <taxon>Streptomyces</taxon>
    </lineage>
</organism>
<dbReference type="RefSeq" id="WP_229334688.1">
    <property type="nucleotide sequence ID" value="NZ_JAINUL010000001.1"/>
</dbReference>
<dbReference type="EMBL" id="JAINUL010000001">
    <property type="protein sequence ID" value="MCC0094102.1"/>
    <property type="molecule type" value="Genomic_DNA"/>
</dbReference>